<keyword evidence="1 2" id="KW-0413">Isomerase</keyword>
<dbReference type="Gene3D" id="2.60.120.10">
    <property type="entry name" value="Jelly Rolls"/>
    <property type="match status" value="2"/>
</dbReference>
<accession>A0A249KFN3</accession>
<gene>
    <name evidence="2" type="ORF">A1sIA56_01500</name>
</gene>
<keyword evidence="3" id="KW-1185">Reference proteome</keyword>
<dbReference type="RefSeq" id="WP_095673198.1">
    <property type="nucleotide sequence ID" value="NZ_CP016773.1"/>
</dbReference>
<dbReference type="NCBIfam" id="TIGR04378">
    <property type="entry name" value="myo_inos_iolB"/>
    <property type="match status" value="1"/>
</dbReference>
<dbReference type="PANTHER" id="PTHR39193">
    <property type="entry name" value="5-DEOXY-GLUCURONATE ISOMERASE"/>
    <property type="match status" value="1"/>
</dbReference>
<evidence type="ECO:0000313" key="2">
    <source>
        <dbReference type="EMBL" id="ASY15604.1"/>
    </source>
</evidence>
<dbReference type="Pfam" id="PF04962">
    <property type="entry name" value="KduI"/>
    <property type="match status" value="1"/>
</dbReference>
<dbReference type="KEGG" id="psuf:A1sIA56_01500"/>
<evidence type="ECO:0000256" key="1">
    <source>
        <dbReference type="ARBA" id="ARBA00023235"/>
    </source>
</evidence>
<dbReference type="InterPro" id="IPR011051">
    <property type="entry name" value="RmlC_Cupin_sf"/>
</dbReference>
<dbReference type="Proteomes" id="UP000217215">
    <property type="component" value="Chromosome"/>
</dbReference>
<dbReference type="InterPro" id="IPR024203">
    <property type="entry name" value="Deoxy-glucuronate_isom_IolB"/>
</dbReference>
<dbReference type="PANTHER" id="PTHR39193:SF1">
    <property type="entry name" value="5-DEOXY-GLUCURONATE ISOMERASE"/>
    <property type="match status" value="1"/>
</dbReference>
<organism evidence="2 3">
    <name type="scientific">Candidatus Planktophila sulfonica</name>
    <dbReference type="NCBI Taxonomy" id="1884904"/>
    <lineage>
        <taxon>Bacteria</taxon>
        <taxon>Bacillati</taxon>
        <taxon>Actinomycetota</taxon>
        <taxon>Actinomycetes</taxon>
        <taxon>Candidatus Nanopelagicales</taxon>
        <taxon>Candidatus Nanopelagicaceae</taxon>
        <taxon>Candidatus Planktophila</taxon>
    </lineage>
</organism>
<dbReference type="InterPro" id="IPR014710">
    <property type="entry name" value="RmlC-like_jellyroll"/>
</dbReference>
<proteinExistence type="predicted"/>
<dbReference type="InterPro" id="IPR021120">
    <property type="entry name" value="KduI/IolB_isomerase"/>
</dbReference>
<dbReference type="GO" id="GO:0008880">
    <property type="term" value="F:glucuronate isomerase activity"/>
    <property type="evidence" value="ECO:0007669"/>
    <property type="project" value="InterPro"/>
</dbReference>
<dbReference type="AlphaFoldDB" id="A0A249KFN3"/>
<dbReference type="EMBL" id="CP016773">
    <property type="protein sequence ID" value="ASY15604.1"/>
    <property type="molecule type" value="Genomic_DNA"/>
</dbReference>
<evidence type="ECO:0000313" key="3">
    <source>
        <dbReference type="Proteomes" id="UP000217215"/>
    </source>
</evidence>
<dbReference type="SUPFAM" id="SSF51182">
    <property type="entry name" value="RmlC-like cupins"/>
    <property type="match status" value="1"/>
</dbReference>
<dbReference type="GO" id="GO:0019310">
    <property type="term" value="P:inositol catabolic process"/>
    <property type="evidence" value="ECO:0007669"/>
    <property type="project" value="InterPro"/>
</dbReference>
<reference evidence="2 3" key="1">
    <citation type="submission" date="2016-07" db="EMBL/GenBank/DDBJ databases">
        <title>High microdiversification within the ubiquitous acI lineage of Actinobacteria.</title>
        <authorList>
            <person name="Neuenschwander S.M."/>
            <person name="Salcher M."/>
            <person name="Ghai R."/>
            <person name="Pernthaler J."/>
        </authorList>
    </citation>
    <scope>NUCLEOTIDE SEQUENCE [LARGE SCALE GENOMIC DNA]</scope>
    <source>
        <strain evidence="2">MMS-IA-56</strain>
    </source>
</reference>
<dbReference type="PIRSF" id="PIRSF036628">
    <property type="entry name" value="IolB"/>
    <property type="match status" value="1"/>
</dbReference>
<sequence>MSSAGKWYFKKAELAQGAWDIHVDPQNPPVAGWKFTGLRVGTLSQGAALSLPSDSNERIIFALEGEEFLVEYEHNGASSNQVLRGRKSVFHGPSDCIYLPINTSASITGVGRIAVGETPASVAKEVCFTRKEDVSVTLRGAGRETRQVHNLGMPETLDADRMIVCEVIVPAGNWSGSPSHKHDAYIAGKESNLEEIYYFESAVTRGATTPKTSSPFGYFRGTSADSRPYDVNEEIHSGDVALVPYGWHGPAAAGPGYDLYFFNVMAGPDPERAWNATDHPDQAWIRDTWQSQQTDPRLPYGA</sequence>
<dbReference type="OrthoDB" id="9799936at2"/>
<protein>
    <submittedName>
        <fullName evidence="2">5-deoxy-glucuronate isomerase</fullName>
    </submittedName>
</protein>
<name>A0A249KFN3_9ACTN</name>